<keyword evidence="8 17" id="KW-0067">ATP-binding</keyword>
<dbReference type="GO" id="GO:0005524">
    <property type="term" value="F:ATP binding"/>
    <property type="evidence" value="ECO:0007669"/>
    <property type="project" value="UniProtKB-KW"/>
</dbReference>
<dbReference type="InterPro" id="IPR051270">
    <property type="entry name" value="Tyrosine-tRNA_ligase_regulator"/>
</dbReference>
<comment type="catalytic activity">
    <reaction evidence="15">
        <text>tRNA(Tyr) + L-tyrosine + ATP = L-tyrosyl-tRNA(Tyr) + AMP + diphosphate + H(+)</text>
        <dbReference type="Rhea" id="RHEA:10220"/>
        <dbReference type="Rhea" id="RHEA-COMP:9706"/>
        <dbReference type="Rhea" id="RHEA-COMP:9707"/>
        <dbReference type="ChEBI" id="CHEBI:15378"/>
        <dbReference type="ChEBI" id="CHEBI:30616"/>
        <dbReference type="ChEBI" id="CHEBI:33019"/>
        <dbReference type="ChEBI" id="CHEBI:58315"/>
        <dbReference type="ChEBI" id="CHEBI:78442"/>
        <dbReference type="ChEBI" id="CHEBI:78536"/>
        <dbReference type="ChEBI" id="CHEBI:456215"/>
        <dbReference type="EC" id="6.1.1.1"/>
    </reaction>
    <physiologicalReaction direction="left-to-right" evidence="15">
        <dbReference type="Rhea" id="RHEA:10221"/>
    </physiologicalReaction>
</comment>
<evidence type="ECO:0000256" key="8">
    <source>
        <dbReference type="ARBA" id="ARBA00022840"/>
    </source>
</evidence>
<dbReference type="GeneID" id="103205158"/>
<dbReference type="NCBIfam" id="TIGR00234">
    <property type="entry name" value="tyrS"/>
    <property type="match status" value="1"/>
</dbReference>
<dbReference type="RefSeq" id="XP_007948622.2">
    <property type="nucleotide sequence ID" value="XM_007950431.2"/>
</dbReference>
<dbReference type="FunFam" id="3.40.50.620:FF:000040">
    <property type="entry name" value="Tyrosine--tRNA ligase"/>
    <property type="match status" value="1"/>
</dbReference>
<evidence type="ECO:0000256" key="6">
    <source>
        <dbReference type="ARBA" id="ARBA00022598"/>
    </source>
</evidence>
<name>A0A8B7AM91_ORYAF</name>
<dbReference type="SUPFAM" id="SSF52374">
    <property type="entry name" value="Nucleotidylyl transferase"/>
    <property type="match status" value="1"/>
</dbReference>
<sequence length="564" mass="63169">MQLAWTRVTVPGTRRQRRLRKGSGSGLNARGRGGGTMGDAPSPEEKLHLITRNLQEVLGEEKLKEILKERELKVYWGTATTGKPHVAYFVPMSKIADFLKAGCEVTILFADLHAYLDNMKAPWELLELRTSYYENVIKAMLESIGVPLEKLRFIKGTDYQLSKEYTLDVYRLSSVVTQHDAKKAGAEVVKQVEHPLLSGLLYPGLQALDEEYLKVDAQFGGIDQRKIFTFAEKYLPTLGYSKRVHLMNPMVPGLTGSKMSSSEEESKIDLLDRKEDVKKKLKKAFCEPGNVENNGVLSFIKHVLFPLKSEFVILRDEKWGGNKTYTSYLDLEKDFADEVVHPGDLKNSVEVALNKLLDPIREKFNTPALRKLASAAYPDPSKQKPVAKGAAKNSEPEEVIPSRLDIRVGKIISVEKHPDADSLYVEKIDMGEAEPRTVVSGLVQFVPKEELQDRLVVVLCNLKPQKMRGVESQGMLLCASIEGVSRKVEPLDPPVGSAPGERVFVKGYEKGQPDEELKPKKKVFEKLQADFKISEECIAQWKQTNFMTKLGHISCKSLKGGNIS</sequence>
<dbReference type="GO" id="GO:0004831">
    <property type="term" value="F:tyrosine-tRNA ligase activity"/>
    <property type="evidence" value="ECO:0007669"/>
    <property type="project" value="UniProtKB-EC"/>
</dbReference>
<dbReference type="InterPro" id="IPR002305">
    <property type="entry name" value="aa-tRNA-synth_Ic"/>
</dbReference>
<dbReference type="EC" id="6.1.1.1" evidence="17"/>
<keyword evidence="10 17" id="KW-0648">Protein biosynthesis</keyword>
<proteinExistence type="inferred from homology"/>
<evidence type="ECO:0000313" key="19">
    <source>
        <dbReference type="RefSeq" id="XP_007948622.2"/>
    </source>
</evidence>
<comment type="subcellular location">
    <subcellularLocation>
        <location evidence="2">Cytoplasm</location>
    </subcellularLocation>
    <subcellularLocation>
        <location evidence="1">Nucleus</location>
    </subcellularLocation>
</comment>
<dbReference type="PRINTS" id="PR01040">
    <property type="entry name" value="TRNASYNTHTYR"/>
</dbReference>
<evidence type="ECO:0000256" key="13">
    <source>
        <dbReference type="ARBA" id="ARBA00046131"/>
    </source>
</evidence>
<accession>A0A8B7AM91</accession>
<keyword evidence="12" id="KW-0539">Nucleus</keyword>
<evidence type="ECO:0000256" key="10">
    <source>
        <dbReference type="ARBA" id="ARBA00022917"/>
    </source>
</evidence>
<dbReference type="PANTHER" id="PTHR11586:SF43">
    <property type="entry name" value="TYROSINE--TRNA LIGASE, CYTOPLASMIC"/>
    <property type="match status" value="1"/>
</dbReference>
<keyword evidence="18" id="KW-1185">Reference proteome</keyword>
<dbReference type="InterPro" id="IPR012340">
    <property type="entry name" value="NA-bd_OB-fold"/>
</dbReference>
<dbReference type="Gene3D" id="1.10.240.10">
    <property type="entry name" value="Tyrosyl-Transfer RNA Synthetase"/>
    <property type="match status" value="1"/>
</dbReference>
<evidence type="ECO:0000256" key="7">
    <source>
        <dbReference type="ARBA" id="ARBA00022741"/>
    </source>
</evidence>
<dbReference type="SUPFAM" id="SSF50249">
    <property type="entry name" value="Nucleic acid-binding proteins"/>
    <property type="match status" value="1"/>
</dbReference>
<dbReference type="GO" id="GO:0006950">
    <property type="term" value="P:response to stress"/>
    <property type="evidence" value="ECO:0007669"/>
    <property type="project" value="UniProtKB-ARBA"/>
</dbReference>
<dbReference type="NCBIfam" id="NF006330">
    <property type="entry name" value="PRK08560.1"/>
    <property type="match status" value="1"/>
</dbReference>
<dbReference type="Gene3D" id="3.40.50.620">
    <property type="entry name" value="HUPs"/>
    <property type="match status" value="1"/>
</dbReference>
<dbReference type="Gene3D" id="2.40.50.140">
    <property type="entry name" value="Nucleic acid-binding proteins"/>
    <property type="match status" value="1"/>
</dbReference>
<dbReference type="Proteomes" id="UP000694850">
    <property type="component" value="Unplaced"/>
</dbReference>
<evidence type="ECO:0000256" key="5">
    <source>
        <dbReference type="ARBA" id="ARBA00022555"/>
    </source>
</evidence>
<dbReference type="CDD" id="cd00805">
    <property type="entry name" value="TyrRS_core"/>
    <property type="match status" value="1"/>
</dbReference>
<keyword evidence="6 17" id="KW-0436">Ligase</keyword>
<dbReference type="GO" id="GO:0005737">
    <property type="term" value="C:cytoplasm"/>
    <property type="evidence" value="ECO:0007669"/>
    <property type="project" value="UniProtKB-SubCell"/>
</dbReference>
<dbReference type="FunFam" id="2.40.50.140:FF:000047">
    <property type="entry name" value="tyrosine--tRNA ligase, cytoplasmic isoform X2"/>
    <property type="match status" value="1"/>
</dbReference>
<dbReference type="PANTHER" id="PTHR11586">
    <property type="entry name" value="TRNA-AMINOACYLATION COFACTOR ARC1 FAMILY MEMBER"/>
    <property type="match status" value="1"/>
</dbReference>
<evidence type="ECO:0000256" key="9">
    <source>
        <dbReference type="ARBA" id="ARBA00022884"/>
    </source>
</evidence>
<evidence type="ECO:0000256" key="4">
    <source>
        <dbReference type="ARBA" id="ARBA00022490"/>
    </source>
</evidence>
<keyword evidence="7 17" id="KW-0547">Nucleotide-binding</keyword>
<evidence type="ECO:0000256" key="11">
    <source>
        <dbReference type="ARBA" id="ARBA00023146"/>
    </source>
</evidence>
<dbReference type="GO" id="GO:0005634">
    <property type="term" value="C:nucleus"/>
    <property type="evidence" value="ECO:0007669"/>
    <property type="project" value="UniProtKB-SubCell"/>
</dbReference>
<evidence type="ECO:0000256" key="2">
    <source>
        <dbReference type="ARBA" id="ARBA00004496"/>
    </source>
</evidence>
<dbReference type="InterPro" id="IPR002547">
    <property type="entry name" value="tRNA-bd_dom"/>
</dbReference>
<keyword evidence="11 17" id="KW-0030">Aminoacyl-tRNA synthetase</keyword>
<dbReference type="AlphaFoldDB" id="A0A8B7AM91"/>
<evidence type="ECO:0000256" key="14">
    <source>
        <dbReference type="ARBA" id="ARBA00046733"/>
    </source>
</evidence>
<dbReference type="InterPro" id="IPR014729">
    <property type="entry name" value="Rossmann-like_a/b/a_fold"/>
</dbReference>
<dbReference type="GO" id="GO:0000049">
    <property type="term" value="F:tRNA binding"/>
    <property type="evidence" value="ECO:0007669"/>
    <property type="project" value="UniProtKB-UniRule"/>
</dbReference>
<dbReference type="Pfam" id="PF01588">
    <property type="entry name" value="tRNA_bind"/>
    <property type="match status" value="1"/>
</dbReference>
<comment type="similarity">
    <text evidence="3 17">Belongs to the class-I aminoacyl-tRNA synthetase family.</text>
</comment>
<dbReference type="OrthoDB" id="197206at2759"/>
<keyword evidence="4" id="KW-0963">Cytoplasm</keyword>
<dbReference type="CTD" id="8565"/>
<evidence type="ECO:0000256" key="15">
    <source>
        <dbReference type="ARBA" id="ARBA00048400"/>
    </source>
</evidence>
<comment type="subunit">
    <text evidence="14">Homodimer. Interacts (when binding to resveratrol) with PARP1; interaction stimulates the poly-ADP-ribosyltransferase activity of PARP1.</text>
</comment>
<gene>
    <name evidence="19" type="primary">YARS1</name>
</gene>
<dbReference type="PROSITE" id="PS50886">
    <property type="entry name" value="TRBD"/>
    <property type="match status" value="1"/>
</dbReference>
<dbReference type="CDD" id="cd02799">
    <property type="entry name" value="tRNA_bind_EMAP-II_like"/>
    <property type="match status" value="1"/>
</dbReference>
<comment type="function">
    <text evidence="13">Tyrosine--tRNA ligase that catalyzes the attachment of tyrosine to tRNA(Tyr) in a two-step reaction: tyrosine is first activated by ATP to form Tyr-AMP and then transferred to the acceptor end of tRNA(Tyr). Also acts as a positive regulator of poly-ADP-ribosylation in the nucleus, independently of its tyrosine--tRNA ligase activity. Activity is switched upon resveratrol-binding: resveratrol strongly inhibits the tyrosine--tRNA ligase activity and promotes relocalization to the nucleus, where YARS1 specifically stimulates the poly-ADP-ribosyltransferase activity of PARP1.</text>
</comment>
<protein>
    <recommendedName>
        <fullName evidence="17">Tyrosine--tRNA ligase</fullName>
        <ecNumber evidence="17">6.1.1.1</ecNumber>
    </recommendedName>
    <alternativeName>
        <fullName evidence="17">Tyrosyl-tRNA synthetase</fullName>
    </alternativeName>
</protein>
<evidence type="ECO:0000256" key="12">
    <source>
        <dbReference type="ARBA" id="ARBA00023242"/>
    </source>
</evidence>
<evidence type="ECO:0000256" key="1">
    <source>
        <dbReference type="ARBA" id="ARBA00004123"/>
    </source>
</evidence>
<dbReference type="GO" id="GO:0006437">
    <property type="term" value="P:tyrosyl-tRNA aminoacylation"/>
    <property type="evidence" value="ECO:0007669"/>
    <property type="project" value="InterPro"/>
</dbReference>
<dbReference type="Pfam" id="PF00579">
    <property type="entry name" value="tRNA-synt_1b"/>
    <property type="match status" value="1"/>
</dbReference>
<dbReference type="FunFam" id="1.10.240.10:FF:000004">
    <property type="entry name" value="Tyrosine--tRNA ligase"/>
    <property type="match status" value="1"/>
</dbReference>
<evidence type="ECO:0000256" key="16">
    <source>
        <dbReference type="PROSITE-ProRule" id="PRU00209"/>
    </source>
</evidence>
<evidence type="ECO:0000256" key="3">
    <source>
        <dbReference type="ARBA" id="ARBA00005594"/>
    </source>
</evidence>
<keyword evidence="9 16" id="KW-0694">RNA-binding</keyword>
<evidence type="ECO:0000256" key="17">
    <source>
        <dbReference type="RuleBase" id="RU361234"/>
    </source>
</evidence>
<evidence type="ECO:0000313" key="18">
    <source>
        <dbReference type="Proteomes" id="UP000694850"/>
    </source>
</evidence>
<keyword evidence="5 16" id="KW-0820">tRNA-binding</keyword>
<organism evidence="18 19">
    <name type="scientific">Orycteropus afer afer</name>
    <dbReference type="NCBI Taxonomy" id="1230840"/>
    <lineage>
        <taxon>Eukaryota</taxon>
        <taxon>Metazoa</taxon>
        <taxon>Chordata</taxon>
        <taxon>Craniata</taxon>
        <taxon>Vertebrata</taxon>
        <taxon>Euteleostomi</taxon>
        <taxon>Mammalia</taxon>
        <taxon>Eutheria</taxon>
        <taxon>Afrotheria</taxon>
        <taxon>Tubulidentata</taxon>
        <taxon>Orycteropodidae</taxon>
        <taxon>Orycteropus</taxon>
    </lineage>
</organism>
<dbReference type="InterPro" id="IPR002307">
    <property type="entry name" value="Tyr-tRNA-ligase"/>
</dbReference>
<reference evidence="19" key="1">
    <citation type="submission" date="2025-08" db="UniProtKB">
        <authorList>
            <consortium name="RefSeq"/>
        </authorList>
    </citation>
    <scope>IDENTIFICATION</scope>
</reference>